<proteinExistence type="predicted"/>
<dbReference type="GO" id="GO:0005576">
    <property type="term" value="C:extracellular region"/>
    <property type="evidence" value="ECO:0007669"/>
    <property type="project" value="UniProtKB-SubCell"/>
</dbReference>
<dbReference type="EMBL" id="LR882967">
    <property type="protein sequence ID" value="CAD5954544.1"/>
    <property type="molecule type" value="Genomic_DNA"/>
</dbReference>
<dbReference type="SUPFAM" id="SSF51120">
    <property type="entry name" value="beta-Roll"/>
    <property type="match status" value="5"/>
</dbReference>
<dbReference type="InterPro" id="IPR050557">
    <property type="entry name" value="RTX_toxin/Mannuronan_C5-epim"/>
</dbReference>
<dbReference type="InterPro" id="IPR001343">
    <property type="entry name" value="Hemolysn_Ca-bd"/>
</dbReference>
<dbReference type="Pfam" id="PF00353">
    <property type="entry name" value="HemolysinCabind"/>
    <property type="match status" value="9"/>
</dbReference>
<protein>
    <submittedName>
        <fullName evidence="4">Iron-regulated protein FrpC</fullName>
    </submittedName>
</protein>
<feature type="region of interest" description="Disordered" evidence="3">
    <location>
        <begin position="1398"/>
        <end position="1445"/>
    </location>
</feature>
<sequence length="1822" mass="190292">MQNGVTTYEAPGANDPNTIYTMNYAGNNNTFNSFDIVLPDVGTVPFEIIKNLDFLKIQRKDNPEVQGIRDILWFDGAANGTTININSGYNSSMDVALRTPILNLGTDNVFTNTGNPNNNNNNIERIDFIEPGGLISPTTNENIGFVLVERGKPGLNDPVIITPILGIDEQNKPTEFGGLINISDGEWGNSGLPDVIPQITRQDANQDKMRWSFTSTTQSIGGIYVSFADLGINPGETFYGYAIFPADVNANMDLIGLSDVPLNTNQELGGLDVITGGLLASALNIAPTSSNNNVTTLEDTPYSFVAANFPFTDLNTGDTLQQVKITSLPTQGTLNFGSQAVTINQIISIAEIGQLNFSSPLNANGDNYANFSFQVGDGTDFSGNYTLTVNVTPVNDAPEINDLNNNPSYILGENPVVLDNNAIINDVELDAINNYAGSTLTLSRDGAANPNDVFSGSGTLGALTPGGNLTVNGAIIGTVTNNSGGQLSLTFTNATATQVDTVLQQIAYSNSGDTSETVTINYSFNDGNTGSQGTGGALTATGSLTVNINTPPNQPPTATNDTATTQQDIPVTLTPLNNDTDPEGDNLIIESVNNPNNGTVNLNPNTGEVVFTPTPGYIGPASFEYTVNDGNGGTSTATANITVNAPPNQVPTATNDTATTQQDIPVTLTPLNNDTDPEGDNLIIESVNNPNNGTVNLNPDTGEVVFTPTPGYIGPASFEYTVNDGNGGTSTATANITVEALPNQPPILVDDTATTQQDIPVTLNPLNNDTDPNGDNLTIASVNNPNNGTVNLNPDTGEVVFTPTPSYIGPASFEYTVNDGNGGISTATVNITVDELPNQPPILVDDTATTQQDTPVTLTPLNNDTDPEGDNLTIASVNNPNNGTVNLNPDTGEVVFTPTPGYIGPASFEYTVNDGNGGTSTATANITVEALPNQPPILVDDTATTQQDIPVTLNPLNNDTDPNGDNLTIASVNNPNNGTVNLNPDTGEVVFTPTPGYIGPASFEYTVNDGNGGISTATVNITVDELPNQPPILVDDTATTQQDTPVTLTPLNNDTDPEGDNLTIASVNNPNNGTVNLNPDTGEVVFTPTPGYIGPASFEYTVNDGNGGISTATVNITVDELPNQPPILVDDTATTQQDTPVTLTPLNNDTDPEGDNLTIASVNNPNNGTVNLNPDTGEVVFTPTPGYIGPASFEYTVNDGNGGTSTATANITVEALPNQPPILVDDTATTQQDIPVTLTPLNNDTDPNGDNLIIESVNNPNNGTVNLNPDTGEVVFTPTPGYIGPASFEYTVNDGNGGISTATANITVDELPTIAPLSPPVFVPDDECDLCPPLPELPSVVFPERPVLGLSSPNIATTTINGTNENDSLLGTPGNDNIFSFGGDDVIDALPGNDNIYSGDGDDSVDGGEGTAWIEGGKGNDQLRGSFDNDTLQGQEGNDSLFGGIDDIPPISGRDITGQDWLSGGTGDDFLSANENNDTLTGDDGNDIGYGGKNNDLIFGDKGNDSLYGDENNDTLIGSVTDGTVPPEGEEEDVLYGYENNDLIQGGIGKDTIYAGEGDDFVFGGQQDDLLRGELGRDTVYGDEGNDTLFGGYFPQDMMSDPSEDLLWGGTGDDVLYGNLFNDTLIGGEGNDTLYGGEDDDILYGENGDDLMYGDQGSDIVCGGDGDDTLYGGTGETGNIKDISQLEQLEGGAGNDILSANEGMGELCGDEGNDTLYGGKEADTLKGGANDDWLFSDLGNDSLTGGSGSDRFVIAADTGLDQITDFQLGQDLIVLNQGLTFSQLTLTQDGTSALISFNNQPLVKLNNIQAELISSNAFEVLV</sequence>
<comment type="subcellular location">
    <subcellularLocation>
        <location evidence="1">Secreted</location>
    </subcellularLocation>
</comment>
<feature type="region of interest" description="Disordered" evidence="3">
    <location>
        <begin position="1462"/>
        <end position="1487"/>
    </location>
</feature>
<dbReference type="InterPro" id="IPR018511">
    <property type="entry name" value="Hemolysin-typ_Ca-bd_CS"/>
</dbReference>
<reference evidence="4" key="1">
    <citation type="submission" date="2020-09" db="EMBL/GenBank/DDBJ databases">
        <authorList>
            <person name="Blom J."/>
        </authorList>
    </citation>
    <scope>NUCLEOTIDE SEQUENCE</scope>
    <source>
        <strain evidence="4">No.713</strain>
    </source>
</reference>
<evidence type="ECO:0000256" key="2">
    <source>
        <dbReference type="ARBA" id="ARBA00022525"/>
    </source>
</evidence>
<evidence type="ECO:0000313" key="5">
    <source>
        <dbReference type="Proteomes" id="UP001153719"/>
    </source>
</evidence>
<evidence type="ECO:0000256" key="3">
    <source>
        <dbReference type="SAM" id="MobiDB-lite"/>
    </source>
</evidence>
<feature type="compositionally biased region" description="Polar residues" evidence="3">
    <location>
        <begin position="1428"/>
        <end position="1438"/>
    </location>
</feature>
<dbReference type="KEGG" id="ppsu:NO713_02793"/>
<dbReference type="Gene3D" id="2.150.10.10">
    <property type="entry name" value="Serralysin-like metalloprotease, C-terminal"/>
    <property type="match status" value="4"/>
</dbReference>
<dbReference type="GO" id="GO:0005509">
    <property type="term" value="F:calcium ion binding"/>
    <property type="evidence" value="ECO:0007669"/>
    <property type="project" value="InterPro"/>
</dbReference>
<dbReference type="Gene3D" id="2.60.40.2810">
    <property type="match status" value="6"/>
</dbReference>
<accession>A0A9W4CLJ4</accession>
<dbReference type="Pfam" id="PF17963">
    <property type="entry name" value="Big_9"/>
    <property type="match status" value="8"/>
</dbReference>
<name>A0A9W4CLJ4_9CYAN</name>
<dbReference type="PRINTS" id="PR00313">
    <property type="entry name" value="CABNDNGRPT"/>
</dbReference>
<organism evidence="4 5">
    <name type="scientific">Planktothrix pseudagardhii</name>
    <dbReference type="NCBI Taxonomy" id="132604"/>
    <lineage>
        <taxon>Bacteria</taxon>
        <taxon>Bacillati</taxon>
        <taxon>Cyanobacteriota</taxon>
        <taxon>Cyanophyceae</taxon>
        <taxon>Oscillatoriophycideae</taxon>
        <taxon>Oscillatoriales</taxon>
        <taxon>Microcoleaceae</taxon>
        <taxon>Planktothrix</taxon>
    </lineage>
</organism>
<dbReference type="InterPro" id="IPR011049">
    <property type="entry name" value="Serralysin-like_metalloprot_C"/>
</dbReference>
<evidence type="ECO:0000256" key="1">
    <source>
        <dbReference type="ARBA" id="ARBA00004613"/>
    </source>
</evidence>
<dbReference type="NCBIfam" id="NF012211">
    <property type="entry name" value="tand_rpt_95"/>
    <property type="match status" value="8"/>
</dbReference>
<gene>
    <name evidence="4" type="primary">frpC</name>
    <name evidence="4" type="ORF">NO713_02793</name>
</gene>
<keyword evidence="2" id="KW-0964">Secreted</keyword>
<dbReference type="Gene3D" id="2.60.40.3440">
    <property type="match status" value="2"/>
</dbReference>
<dbReference type="PANTHER" id="PTHR38340">
    <property type="entry name" value="S-LAYER PROTEIN"/>
    <property type="match status" value="1"/>
</dbReference>
<dbReference type="PROSITE" id="PS00330">
    <property type="entry name" value="HEMOLYSIN_CALCIUM"/>
    <property type="match status" value="2"/>
</dbReference>
<dbReference type="PANTHER" id="PTHR38340:SF1">
    <property type="entry name" value="S-LAYER PROTEIN"/>
    <property type="match status" value="1"/>
</dbReference>
<evidence type="ECO:0000313" key="4">
    <source>
        <dbReference type="EMBL" id="CAD5954544.1"/>
    </source>
</evidence>
<keyword evidence="5" id="KW-1185">Reference proteome</keyword>
<feature type="compositionally biased region" description="Low complexity" evidence="3">
    <location>
        <begin position="1474"/>
        <end position="1483"/>
    </location>
</feature>
<dbReference type="Proteomes" id="UP001153719">
    <property type="component" value="Chromosome"/>
</dbReference>